<proteinExistence type="predicted"/>
<gene>
    <name evidence="2" type="ORF">IAA20_02065</name>
</gene>
<name>A0A9D2F561_9ENTE</name>
<organism evidence="2 3">
    <name type="scientific">Candidatus Enterococcus avicola</name>
    <dbReference type="NCBI Taxonomy" id="2838561"/>
    <lineage>
        <taxon>Bacteria</taxon>
        <taxon>Bacillati</taxon>
        <taxon>Bacillota</taxon>
        <taxon>Bacilli</taxon>
        <taxon>Lactobacillales</taxon>
        <taxon>Enterococcaceae</taxon>
        <taxon>Enterococcus</taxon>
    </lineage>
</organism>
<dbReference type="EMBL" id="DXBN01000051">
    <property type="protein sequence ID" value="HIZ52714.1"/>
    <property type="molecule type" value="Genomic_DNA"/>
</dbReference>
<dbReference type="PANTHER" id="PTHR43415">
    <property type="entry name" value="SPERMIDINE N(1)-ACETYLTRANSFERASE"/>
    <property type="match status" value="1"/>
</dbReference>
<dbReference type="SUPFAM" id="SSF55729">
    <property type="entry name" value="Acyl-CoA N-acyltransferases (Nat)"/>
    <property type="match status" value="1"/>
</dbReference>
<dbReference type="InterPro" id="IPR000182">
    <property type="entry name" value="GNAT_dom"/>
</dbReference>
<dbReference type="Pfam" id="PF00583">
    <property type="entry name" value="Acetyltransf_1"/>
    <property type="match status" value="1"/>
</dbReference>
<sequence length="173" mass="19626">MGEELDLTIREAIPEDAGKLLKTTRQIGRETEFLVMDEKGINLPEELLAIQLEDIYESPNNVLFVALLGEQIIGTASLKGSNEKRIAHIAELGISILKDYWGMGLGSILMEELLIWAQESQMIYRIELTVQEQNTTAIYLYEKFGFQKEALMARGARADDGRFLNVWLMSKMI</sequence>
<protein>
    <submittedName>
        <fullName evidence="2">GNAT family N-acetyltransferase</fullName>
    </submittedName>
</protein>
<dbReference type="Gene3D" id="3.40.630.30">
    <property type="match status" value="1"/>
</dbReference>
<comment type="caution">
    <text evidence="2">The sequence shown here is derived from an EMBL/GenBank/DDBJ whole genome shotgun (WGS) entry which is preliminary data.</text>
</comment>
<reference evidence="2" key="2">
    <citation type="submission" date="2021-04" db="EMBL/GenBank/DDBJ databases">
        <authorList>
            <person name="Gilroy R."/>
        </authorList>
    </citation>
    <scope>NUCLEOTIDE SEQUENCE</scope>
    <source>
        <strain evidence="2">CHK172-16539</strain>
    </source>
</reference>
<accession>A0A9D2F561</accession>
<dbReference type="Proteomes" id="UP000824063">
    <property type="component" value="Unassembled WGS sequence"/>
</dbReference>
<dbReference type="PANTHER" id="PTHR43415:SF3">
    <property type="entry name" value="GNAT-FAMILY ACETYLTRANSFERASE"/>
    <property type="match status" value="1"/>
</dbReference>
<dbReference type="GO" id="GO:0016747">
    <property type="term" value="F:acyltransferase activity, transferring groups other than amino-acyl groups"/>
    <property type="evidence" value="ECO:0007669"/>
    <property type="project" value="InterPro"/>
</dbReference>
<dbReference type="PROSITE" id="PS51186">
    <property type="entry name" value="GNAT"/>
    <property type="match status" value="1"/>
</dbReference>
<feature type="domain" description="N-acetyltransferase" evidence="1">
    <location>
        <begin position="7"/>
        <end position="173"/>
    </location>
</feature>
<dbReference type="AlphaFoldDB" id="A0A9D2F561"/>
<dbReference type="CDD" id="cd04301">
    <property type="entry name" value="NAT_SF"/>
    <property type="match status" value="1"/>
</dbReference>
<evidence type="ECO:0000259" key="1">
    <source>
        <dbReference type="PROSITE" id="PS51186"/>
    </source>
</evidence>
<evidence type="ECO:0000313" key="2">
    <source>
        <dbReference type="EMBL" id="HIZ52714.1"/>
    </source>
</evidence>
<reference evidence="2" key="1">
    <citation type="journal article" date="2021" name="PeerJ">
        <title>Extensive microbial diversity within the chicken gut microbiome revealed by metagenomics and culture.</title>
        <authorList>
            <person name="Gilroy R."/>
            <person name="Ravi A."/>
            <person name="Getino M."/>
            <person name="Pursley I."/>
            <person name="Horton D.L."/>
            <person name="Alikhan N.F."/>
            <person name="Baker D."/>
            <person name="Gharbi K."/>
            <person name="Hall N."/>
            <person name="Watson M."/>
            <person name="Adriaenssens E.M."/>
            <person name="Foster-Nyarko E."/>
            <person name="Jarju S."/>
            <person name="Secka A."/>
            <person name="Antonio M."/>
            <person name="Oren A."/>
            <person name="Chaudhuri R.R."/>
            <person name="La Ragione R."/>
            <person name="Hildebrand F."/>
            <person name="Pallen M.J."/>
        </authorList>
    </citation>
    <scope>NUCLEOTIDE SEQUENCE</scope>
    <source>
        <strain evidence="2">CHK172-16539</strain>
    </source>
</reference>
<dbReference type="InterPro" id="IPR016181">
    <property type="entry name" value="Acyl_CoA_acyltransferase"/>
</dbReference>
<evidence type="ECO:0000313" key="3">
    <source>
        <dbReference type="Proteomes" id="UP000824063"/>
    </source>
</evidence>